<evidence type="ECO:0000313" key="2">
    <source>
        <dbReference type="Proteomes" id="UP000244902"/>
    </source>
</evidence>
<name>A0A2U8H4Z9_9RHOO</name>
<dbReference type="RefSeq" id="WP_108974507.1">
    <property type="nucleotide sequence ID" value="NZ_CP022188.1"/>
</dbReference>
<dbReference type="OrthoDB" id="283948at2"/>
<dbReference type="EMBL" id="CP022188">
    <property type="protein sequence ID" value="AWI80698.1"/>
    <property type="molecule type" value="Genomic_DNA"/>
</dbReference>
<organism evidence="1 2">
    <name type="scientific">Parazoarcus communis</name>
    <dbReference type="NCBI Taxonomy" id="41977"/>
    <lineage>
        <taxon>Bacteria</taxon>
        <taxon>Pseudomonadati</taxon>
        <taxon>Pseudomonadota</taxon>
        <taxon>Betaproteobacteria</taxon>
        <taxon>Rhodocyclales</taxon>
        <taxon>Zoogloeaceae</taxon>
        <taxon>Parazoarcus</taxon>
    </lineage>
</organism>
<evidence type="ECO:0000313" key="1">
    <source>
        <dbReference type="EMBL" id="AWI80698.1"/>
    </source>
</evidence>
<dbReference type="AlphaFoldDB" id="A0A2U8H4Z9"/>
<proteinExistence type="predicted"/>
<dbReference type="Proteomes" id="UP000244902">
    <property type="component" value="Chromosome"/>
</dbReference>
<gene>
    <name evidence="1" type="ORF">CEW87_15770</name>
</gene>
<evidence type="ECO:0008006" key="3">
    <source>
        <dbReference type="Google" id="ProtNLM"/>
    </source>
</evidence>
<reference evidence="1 2" key="1">
    <citation type="submission" date="2017-06" db="EMBL/GenBank/DDBJ databases">
        <title>Azoarcus sp. TSNA42 complete genome sequence.</title>
        <authorList>
            <person name="Woo J.-H."/>
            <person name="Kim H.-S."/>
        </authorList>
    </citation>
    <scope>NUCLEOTIDE SEQUENCE [LARGE SCALE GENOMIC DNA]</scope>
    <source>
        <strain evidence="1 2">TSNA42</strain>
    </source>
</reference>
<sequence length="232" mass="25292">MRPLSASQLLSLWDAGQRRHPIDRALLALALALPEEAPEGLADHPVGWREARLLALRNLTFGTQLDGYDACPRCGAMMEFSVDGNALLAELPLPAQDAVIELDGGKWRLPSSRDQALALEADNPEAVARALLERCHVDGNEPVSPAQIASLETLMEALDPAANIRLGMHCSDCGQHWDALLDVGNWFWDELGACARELLHTVHRLARAYGWPEADILALSPARRAAYLDLVG</sequence>
<accession>A0A2U8H4Z9</accession>
<protein>
    <recommendedName>
        <fullName evidence="3">Phage baseplate protein</fullName>
    </recommendedName>
</protein>